<evidence type="ECO:0008006" key="2">
    <source>
        <dbReference type="Google" id="ProtNLM"/>
    </source>
</evidence>
<gene>
    <name evidence="1" type="ORF">METZ01_LOCUS180740</name>
</gene>
<name>A0A382CP04_9ZZZZ</name>
<sequence>VFEGNLTVIANTNALVAGPVTIPNVTVAATANLQIAEELNISSQINISGHLNILS</sequence>
<dbReference type="EMBL" id="UINC01035455">
    <property type="protein sequence ID" value="SVB27886.1"/>
    <property type="molecule type" value="Genomic_DNA"/>
</dbReference>
<reference evidence="1" key="1">
    <citation type="submission" date="2018-05" db="EMBL/GenBank/DDBJ databases">
        <authorList>
            <person name="Lanie J.A."/>
            <person name="Ng W.-L."/>
            <person name="Kazmierczak K.M."/>
            <person name="Andrzejewski T.M."/>
            <person name="Davidsen T.M."/>
            <person name="Wayne K.J."/>
            <person name="Tettelin H."/>
            <person name="Glass J.I."/>
            <person name="Rusch D."/>
            <person name="Podicherti R."/>
            <person name="Tsui H.-C.T."/>
            <person name="Winkler M.E."/>
        </authorList>
    </citation>
    <scope>NUCLEOTIDE SEQUENCE</scope>
</reference>
<proteinExistence type="predicted"/>
<organism evidence="1">
    <name type="scientific">marine metagenome</name>
    <dbReference type="NCBI Taxonomy" id="408172"/>
    <lineage>
        <taxon>unclassified sequences</taxon>
        <taxon>metagenomes</taxon>
        <taxon>ecological metagenomes</taxon>
    </lineage>
</organism>
<protein>
    <recommendedName>
        <fullName evidence="2">Cell shape determination protein CcmA</fullName>
    </recommendedName>
</protein>
<dbReference type="AlphaFoldDB" id="A0A382CP04"/>
<feature type="non-terminal residue" evidence="1">
    <location>
        <position position="1"/>
    </location>
</feature>
<accession>A0A382CP04</accession>
<evidence type="ECO:0000313" key="1">
    <source>
        <dbReference type="EMBL" id="SVB27886.1"/>
    </source>
</evidence>